<keyword evidence="2" id="KW-0812">Transmembrane</keyword>
<reference evidence="3" key="2">
    <citation type="journal article" date="2022" name="Microbiol. Resour. Announc.">
        <title>Metagenome Sequencing to Explore Phylogenomics of Terrestrial Cyanobacteria.</title>
        <authorList>
            <person name="Ward R.D."/>
            <person name="Stajich J.E."/>
            <person name="Johansen J.R."/>
            <person name="Huntemann M."/>
            <person name="Clum A."/>
            <person name="Foster B."/>
            <person name="Foster B."/>
            <person name="Roux S."/>
            <person name="Palaniappan K."/>
            <person name="Varghese N."/>
            <person name="Mukherjee S."/>
            <person name="Reddy T.B.K."/>
            <person name="Daum C."/>
            <person name="Copeland A."/>
            <person name="Chen I.A."/>
            <person name="Ivanova N.N."/>
            <person name="Kyrpides N.C."/>
            <person name="Shapiro N."/>
            <person name="Eloe-Fadrosh E.A."/>
            <person name="Pietrasiak N."/>
        </authorList>
    </citation>
    <scope>NUCLEOTIDE SEQUENCE</scope>
    <source>
        <strain evidence="3">GSE-TBD4-15B</strain>
    </source>
</reference>
<accession>A0A951PEK8</accession>
<evidence type="ECO:0000256" key="1">
    <source>
        <dbReference type="SAM" id="MobiDB-lite"/>
    </source>
</evidence>
<feature type="compositionally biased region" description="Low complexity" evidence="1">
    <location>
        <begin position="99"/>
        <end position="115"/>
    </location>
</feature>
<evidence type="ECO:0000313" key="4">
    <source>
        <dbReference type="Proteomes" id="UP000707356"/>
    </source>
</evidence>
<protein>
    <submittedName>
        <fullName evidence="3">Uncharacterized protein</fullName>
    </submittedName>
</protein>
<keyword evidence="2" id="KW-1133">Transmembrane helix</keyword>
<gene>
    <name evidence="3" type="ORF">KME07_21110</name>
</gene>
<comment type="caution">
    <text evidence="3">The sequence shown here is derived from an EMBL/GenBank/DDBJ whole genome shotgun (WGS) entry which is preliminary data.</text>
</comment>
<feature type="region of interest" description="Disordered" evidence="1">
    <location>
        <begin position="99"/>
        <end position="125"/>
    </location>
</feature>
<evidence type="ECO:0000256" key="2">
    <source>
        <dbReference type="SAM" id="Phobius"/>
    </source>
</evidence>
<evidence type="ECO:0000313" key="3">
    <source>
        <dbReference type="EMBL" id="MBW4467933.1"/>
    </source>
</evidence>
<keyword evidence="2" id="KW-0472">Membrane</keyword>
<feature type="transmembrane region" description="Helical" evidence="2">
    <location>
        <begin position="6"/>
        <end position="23"/>
    </location>
</feature>
<organism evidence="3 4">
    <name type="scientific">Pegethrix bostrychoides GSE-TBD4-15B</name>
    <dbReference type="NCBI Taxonomy" id="2839662"/>
    <lineage>
        <taxon>Bacteria</taxon>
        <taxon>Bacillati</taxon>
        <taxon>Cyanobacteriota</taxon>
        <taxon>Cyanophyceae</taxon>
        <taxon>Oculatellales</taxon>
        <taxon>Oculatellaceae</taxon>
        <taxon>Pegethrix</taxon>
    </lineage>
</organism>
<proteinExistence type="predicted"/>
<reference evidence="3" key="1">
    <citation type="submission" date="2021-05" db="EMBL/GenBank/DDBJ databases">
        <authorList>
            <person name="Pietrasiak N."/>
            <person name="Ward R."/>
            <person name="Stajich J.E."/>
            <person name="Kurbessoian T."/>
        </authorList>
    </citation>
    <scope>NUCLEOTIDE SEQUENCE</scope>
    <source>
        <strain evidence="3">GSE-TBD4-15B</strain>
    </source>
</reference>
<dbReference type="AlphaFoldDB" id="A0A951PEK8"/>
<name>A0A951PEK8_9CYAN</name>
<sequence>MLIVLILNLLLAMLCWWGIWQIWRLRQTLARVSAQINWVEAQALQLQNLPSAMPIQRLQSLRRQYRQTILSLQQTRQLLGLLEWGRWLWQQSRAQGYTSQSHTSQVHTSQSHTSQPQKRQKREQF</sequence>
<dbReference type="Proteomes" id="UP000707356">
    <property type="component" value="Unassembled WGS sequence"/>
</dbReference>
<dbReference type="EMBL" id="JAHHHV010000082">
    <property type="protein sequence ID" value="MBW4467933.1"/>
    <property type="molecule type" value="Genomic_DNA"/>
</dbReference>